<dbReference type="PROSITE" id="PS51257">
    <property type="entry name" value="PROKAR_LIPOPROTEIN"/>
    <property type="match status" value="1"/>
</dbReference>
<dbReference type="OrthoDB" id="1113652at2"/>
<evidence type="ECO:0008006" key="4">
    <source>
        <dbReference type="Google" id="ProtNLM"/>
    </source>
</evidence>
<sequence>MKRLFFIFSLIGLCLAFVSCSKEETELKTITNLSGITWYNTHVLFHETATGESKGYQDAGKIETGQSFTVNTSLEYFHIFAKDQKGTGLFSDTLRFVNGKATVSYTNINK</sequence>
<proteinExistence type="predicted"/>
<evidence type="ECO:0000313" key="2">
    <source>
        <dbReference type="EMBL" id="SUC37476.1"/>
    </source>
</evidence>
<dbReference type="Proteomes" id="UP000254235">
    <property type="component" value="Unassembled WGS sequence"/>
</dbReference>
<dbReference type="AlphaFoldDB" id="A0A379G998"/>
<gene>
    <name evidence="2" type="ORF">NCTC13043_01965</name>
</gene>
<name>A0A379G998_9BACT</name>
<evidence type="ECO:0000256" key="1">
    <source>
        <dbReference type="SAM" id="SignalP"/>
    </source>
</evidence>
<protein>
    <recommendedName>
        <fullName evidence="4">Lipoprotein</fullName>
    </recommendedName>
</protein>
<dbReference type="EMBL" id="UGTP01000002">
    <property type="protein sequence ID" value="SUC37476.1"/>
    <property type="molecule type" value="Genomic_DNA"/>
</dbReference>
<dbReference type="GeneID" id="78571610"/>
<feature type="signal peptide" evidence="1">
    <location>
        <begin position="1"/>
        <end position="21"/>
    </location>
</feature>
<evidence type="ECO:0000313" key="3">
    <source>
        <dbReference type="Proteomes" id="UP000254235"/>
    </source>
</evidence>
<reference evidence="2 3" key="1">
    <citation type="submission" date="2018-06" db="EMBL/GenBank/DDBJ databases">
        <authorList>
            <consortium name="Pathogen Informatics"/>
            <person name="Doyle S."/>
        </authorList>
    </citation>
    <scope>NUCLEOTIDE SEQUENCE [LARGE SCALE GENOMIC DNA]</scope>
    <source>
        <strain evidence="2 3">NCTC13043</strain>
    </source>
</reference>
<keyword evidence="1" id="KW-0732">Signal</keyword>
<feature type="chain" id="PRO_5016780145" description="Lipoprotein" evidence="1">
    <location>
        <begin position="22"/>
        <end position="110"/>
    </location>
</feature>
<dbReference type="RefSeq" id="WP_147278678.1">
    <property type="nucleotide sequence ID" value="NZ_UGTP01000002.1"/>
</dbReference>
<accession>A0A379G998</accession>
<organism evidence="2 3">
    <name type="scientific">Prevotella pallens</name>
    <dbReference type="NCBI Taxonomy" id="60133"/>
    <lineage>
        <taxon>Bacteria</taxon>
        <taxon>Pseudomonadati</taxon>
        <taxon>Bacteroidota</taxon>
        <taxon>Bacteroidia</taxon>
        <taxon>Bacteroidales</taxon>
        <taxon>Prevotellaceae</taxon>
        <taxon>Prevotella</taxon>
    </lineage>
</organism>